<dbReference type="GO" id="GO:0050839">
    <property type="term" value="F:cell adhesion molecule binding"/>
    <property type="evidence" value="ECO:0007669"/>
    <property type="project" value="TreeGrafter"/>
</dbReference>
<dbReference type="STRING" id="188477.A0A3S1C819"/>
<sequence>MSKQGMRRKCGGLHSSCQFNVQTRDEKKVWRDVLTRDEKKVWRDVLTRDEKKVWRDVLTRDEKKVWRDVLTRDEKKVWRDVLTRDEKKSGLLHQLDQGGGDGLTDQSVHDVRGLDMADQQQAQGEEQHLLVSEPIASTLVQLVQKAGLVDTLKQDVMHSSCTFQPCRCHAFVLYSPTVTVNGAKVTDADKAADNGFIHFIDEVIMPPAGSVVTAVSNDPDLSTLLSAITKAGIARGVLNWKQPGSCVRAFVTGSGTDPLTVFAPTNDAFARIDSADLNRLLSSPERLIETLKYHEVPHTLYSKGMWNHEYPKSTDSHEDRLHIRVNSDGVTINNAKVTTADISVTNGVVHKIDHVLIPVRVAFWLRLNNGK</sequence>
<dbReference type="Gene3D" id="2.30.180.10">
    <property type="entry name" value="FAS1 domain"/>
    <property type="match status" value="2"/>
</dbReference>
<name>A0A3S1C819_ELYCH</name>
<dbReference type="SUPFAM" id="SSF82153">
    <property type="entry name" value="FAS1 domain"/>
    <property type="match status" value="2"/>
</dbReference>
<dbReference type="GO" id="GO:0031012">
    <property type="term" value="C:extracellular matrix"/>
    <property type="evidence" value="ECO:0007669"/>
    <property type="project" value="TreeGrafter"/>
</dbReference>
<dbReference type="InterPro" id="IPR000782">
    <property type="entry name" value="FAS1_domain"/>
</dbReference>
<evidence type="ECO:0000313" key="2">
    <source>
        <dbReference type="EMBL" id="RUS85558.1"/>
    </source>
</evidence>
<dbReference type="SMART" id="SM00554">
    <property type="entry name" value="FAS1"/>
    <property type="match status" value="1"/>
</dbReference>
<comment type="caution">
    <text evidence="2">The sequence shown here is derived from an EMBL/GenBank/DDBJ whole genome shotgun (WGS) entry which is preliminary data.</text>
</comment>
<organism evidence="2 3">
    <name type="scientific">Elysia chlorotica</name>
    <name type="common">Eastern emerald elysia</name>
    <name type="synonym">Sea slug</name>
    <dbReference type="NCBI Taxonomy" id="188477"/>
    <lineage>
        <taxon>Eukaryota</taxon>
        <taxon>Metazoa</taxon>
        <taxon>Spiralia</taxon>
        <taxon>Lophotrochozoa</taxon>
        <taxon>Mollusca</taxon>
        <taxon>Gastropoda</taxon>
        <taxon>Heterobranchia</taxon>
        <taxon>Euthyneura</taxon>
        <taxon>Panpulmonata</taxon>
        <taxon>Sacoglossa</taxon>
        <taxon>Placobranchoidea</taxon>
        <taxon>Plakobranchidae</taxon>
        <taxon>Elysia</taxon>
    </lineage>
</organism>
<reference evidence="2 3" key="1">
    <citation type="submission" date="2019-01" db="EMBL/GenBank/DDBJ databases">
        <title>A draft genome assembly of the solar-powered sea slug Elysia chlorotica.</title>
        <authorList>
            <person name="Cai H."/>
            <person name="Li Q."/>
            <person name="Fang X."/>
            <person name="Li J."/>
            <person name="Curtis N.E."/>
            <person name="Altenburger A."/>
            <person name="Shibata T."/>
            <person name="Feng M."/>
            <person name="Maeda T."/>
            <person name="Schwartz J.A."/>
            <person name="Shigenobu S."/>
            <person name="Lundholm N."/>
            <person name="Nishiyama T."/>
            <person name="Yang H."/>
            <person name="Hasebe M."/>
            <person name="Li S."/>
            <person name="Pierce S.K."/>
            <person name="Wang J."/>
        </authorList>
    </citation>
    <scope>NUCLEOTIDE SEQUENCE [LARGE SCALE GENOMIC DNA]</scope>
    <source>
        <strain evidence="2">EC2010</strain>
        <tissue evidence="2">Whole organism of an adult</tissue>
    </source>
</reference>
<dbReference type="AlphaFoldDB" id="A0A3S1C819"/>
<proteinExistence type="predicted"/>
<dbReference type="Pfam" id="PF02469">
    <property type="entry name" value="Fasciclin"/>
    <property type="match status" value="2"/>
</dbReference>
<dbReference type="PANTHER" id="PTHR10900:SF77">
    <property type="entry name" value="FI19380P1"/>
    <property type="match status" value="1"/>
</dbReference>
<dbReference type="PANTHER" id="PTHR10900">
    <property type="entry name" value="PERIOSTIN-RELATED"/>
    <property type="match status" value="1"/>
</dbReference>
<feature type="domain" description="FAS1" evidence="1">
    <location>
        <begin position="208"/>
        <end position="356"/>
    </location>
</feature>
<dbReference type="PROSITE" id="PS50213">
    <property type="entry name" value="FAS1"/>
    <property type="match status" value="1"/>
</dbReference>
<dbReference type="EMBL" id="RQTK01000166">
    <property type="protein sequence ID" value="RUS85558.1"/>
    <property type="molecule type" value="Genomic_DNA"/>
</dbReference>
<dbReference type="InterPro" id="IPR050904">
    <property type="entry name" value="Adhesion/Biosynth-related"/>
</dbReference>
<dbReference type="InterPro" id="IPR036378">
    <property type="entry name" value="FAS1_dom_sf"/>
</dbReference>
<evidence type="ECO:0000313" key="3">
    <source>
        <dbReference type="Proteomes" id="UP000271974"/>
    </source>
</evidence>
<protein>
    <recommendedName>
        <fullName evidence="1">FAS1 domain-containing protein</fullName>
    </recommendedName>
</protein>
<dbReference type="GO" id="GO:0005615">
    <property type="term" value="C:extracellular space"/>
    <property type="evidence" value="ECO:0007669"/>
    <property type="project" value="TreeGrafter"/>
</dbReference>
<dbReference type="GO" id="GO:0030198">
    <property type="term" value="P:extracellular matrix organization"/>
    <property type="evidence" value="ECO:0007669"/>
    <property type="project" value="TreeGrafter"/>
</dbReference>
<dbReference type="Proteomes" id="UP000271974">
    <property type="component" value="Unassembled WGS sequence"/>
</dbReference>
<dbReference type="GO" id="GO:0007155">
    <property type="term" value="P:cell adhesion"/>
    <property type="evidence" value="ECO:0007669"/>
    <property type="project" value="TreeGrafter"/>
</dbReference>
<evidence type="ECO:0000259" key="1">
    <source>
        <dbReference type="PROSITE" id="PS50213"/>
    </source>
</evidence>
<gene>
    <name evidence="2" type="ORF">EGW08_006701</name>
</gene>
<accession>A0A3S1C819</accession>
<dbReference type="OrthoDB" id="286301at2759"/>
<dbReference type="FunFam" id="2.30.180.10:FF:000032">
    <property type="entry name" value="Fasciclin domain-containing protein, putative"/>
    <property type="match status" value="1"/>
</dbReference>
<keyword evidence="3" id="KW-1185">Reference proteome</keyword>